<keyword evidence="22" id="KW-1185">Reference proteome</keyword>
<dbReference type="PROSITE" id="PS50011">
    <property type="entry name" value="PROTEIN_KINASE_DOM"/>
    <property type="match status" value="1"/>
</dbReference>
<keyword evidence="6" id="KW-0812">Transmembrane</keyword>
<evidence type="ECO:0000256" key="9">
    <source>
        <dbReference type="ARBA" id="ARBA00022777"/>
    </source>
</evidence>
<evidence type="ECO:0000256" key="4">
    <source>
        <dbReference type="ARBA" id="ARBA00022536"/>
    </source>
</evidence>
<dbReference type="Pfam" id="PF00069">
    <property type="entry name" value="Pkinase"/>
    <property type="match status" value="1"/>
</dbReference>
<evidence type="ECO:0000256" key="12">
    <source>
        <dbReference type="ARBA" id="ARBA00023136"/>
    </source>
</evidence>
<evidence type="ECO:0000256" key="5">
    <source>
        <dbReference type="ARBA" id="ARBA00022679"/>
    </source>
</evidence>
<evidence type="ECO:0000256" key="16">
    <source>
        <dbReference type="ARBA" id="ARBA00047899"/>
    </source>
</evidence>
<reference evidence="21" key="1">
    <citation type="journal article" date="2021" name="bioRxiv">
        <title>Whole Genome Assembly and Annotation of Northern Wild Rice, Zizania palustris L., Supports a Whole Genome Duplication in the Zizania Genus.</title>
        <authorList>
            <person name="Haas M."/>
            <person name="Kono T."/>
            <person name="Macchietto M."/>
            <person name="Millas R."/>
            <person name="McGilp L."/>
            <person name="Shao M."/>
            <person name="Duquette J."/>
            <person name="Hirsch C.N."/>
            <person name="Kimball J."/>
        </authorList>
    </citation>
    <scope>NUCLEOTIDE SEQUENCE</scope>
    <source>
        <tissue evidence="21">Fresh leaf tissue</tissue>
    </source>
</reference>
<accession>A0A8J5SH82</accession>
<evidence type="ECO:0000256" key="14">
    <source>
        <dbReference type="ARBA" id="ARBA00023170"/>
    </source>
</evidence>
<evidence type="ECO:0000256" key="17">
    <source>
        <dbReference type="ARBA" id="ARBA00048679"/>
    </source>
</evidence>
<dbReference type="InterPro" id="IPR017441">
    <property type="entry name" value="Protein_kinase_ATP_BS"/>
</dbReference>
<dbReference type="InterPro" id="IPR000719">
    <property type="entry name" value="Prot_kinase_dom"/>
</dbReference>
<evidence type="ECO:0000256" key="13">
    <source>
        <dbReference type="ARBA" id="ARBA00023157"/>
    </source>
</evidence>
<proteinExistence type="inferred from homology"/>
<dbReference type="AlphaFoldDB" id="A0A8J5SH82"/>
<keyword evidence="13" id="KW-1015">Disulfide bond</keyword>
<comment type="catalytic activity">
    <reaction evidence="17">
        <text>L-seryl-[protein] + ATP = O-phospho-L-seryl-[protein] + ADP + H(+)</text>
        <dbReference type="Rhea" id="RHEA:17989"/>
        <dbReference type="Rhea" id="RHEA-COMP:9863"/>
        <dbReference type="Rhea" id="RHEA-COMP:11604"/>
        <dbReference type="ChEBI" id="CHEBI:15378"/>
        <dbReference type="ChEBI" id="CHEBI:29999"/>
        <dbReference type="ChEBI" id="CHEBI:30616"/>
        <dbReference type="ChEBI" id="CHEBI:83421"/>
        <dbReference type="ChEBI" id="CHEBI:456216"/>
        <dbReference type="EC" id="2.7.11.1"/>
    </reaction>
</comment>
<dbReference type="FunFam" id="3.30.200.20:FF:000059">
    <property type="entry name" value="S-receptor-like serine/threonine-protein kinase"/>
    <property type="match status" value="1"/>
</dbReference>
<keyword evidence="9" id="KW-0418">Kinase</keyword>
<dbReference type="EMBL" id="JAAALK010000288">
    <property type="protein sequence ID" value="KAG8055914.1"/>
    <property type="molecule type" value="Genomic_DNA"/>
</dbReference>
<protein>
    <recommendedName>
        <fullName evidence="2">non-specific serine/threonine protein kinase</fullName>
        <ecNumber evidence="2">2.7.11.1</ecNumber>
    </recommendedName>
</protein>
<keyword evidence="15" id="KW-0325">Glycoprotein</keyword>
<evidence type="ECO:0000256" key="3">
    <source>
        <dbReference type="ARBA" id="ARBA00022527"/>
    </source>
</evidence>
<dbReference type="PANTHER" id="PTHR47974">
    <property type="entry name" value="OS07G0415500 PROTEIN"/>
    <property type="match status" value="1"/>
</dbReference>
<keyword evidence="12" id="KW-0472">Membrane</keyword>
<evidence type="ECO:0000256" key="10">
    <source>
        <dbReference type="ARBA" id="ARBA00022840"/>
    </source>
</evidence>
<evidence type="ECO:0000256" key="15">
    <source>
        <dbReference type="ARBA" id="ARBA00023180"/>
    </source>
</evidence>
<dbReference type="PROSITE" id="PS00107">
    <property type="entry name" value="PROTEIN_KINASE_ATP"/>
    <property type="match status" value="1"/>
</dbReference>
<evidence type="ECO:0000256" key="8">
    <source>
        <dbReference type="ARBA" id="ARBA00022741"/>
    </source>
</evidence>
<evidence type="ECO:0000256" key="19">
    <source>
        <dbReference type="RuleBase" id="RU000304"/>
    </source>
</evidence>
<keyword evidence="8 18" id="KW-0547">Nucleotide-binding</keyword>
<keyword evidence="5" id="KW-0808">Transferase</keyword>
<dbReference type="PROSITE" id="PS00108">
    <property type="entry name" value="PROTEIN_KINASE_ST"/>
    <property type="match status" value="1"/>
</dbReference>
<dbReference type="GO" id="GO:0005524">
    <property type="term" value="F:ATP binding"/>
    <property type="evidence" value="ECO:0007669"/>
    <property type="project" value="UniProtKB-UniRule"/>
</dbReference>
<comment type="catalytic activity">
    <reaction evidence="16">
        <text>L-threonyl-[protein] + ATP = O-phospho-L-threonyl-[protein] + ADP + H(+)</text>
        <dbReference type="Rhea" id="RHEA:46608"/>
        <dbReference type="Rhea" id="RHEA-COMP:11060"/>
        <dbReference type="Rhea" id="RHEA-COMP:11605"/>
        <dbReference type="ChEBI" id="CHEBI:15378"/>
        <dbReference type="ChEBI" id="CHEBI:30013"/>
        <dbReference type="ChEBI" id="CHEBI:30616"/>
        <dbReference type="ChEBI" id="CHEBI:61977"/>
        <dbReference type="ChEBI" id="CHEBI:456216"/>
        <dbReference type="EC" id="2.7.11.1"/>
    </reaction>
</comment>
<keyword evidence="4" id="KW-0245">EGF-like domain</keyword>
<dbReference type="Proteomes" id="UP000729402">
    <property type="component" value="Unassembled WGS sequence"/>
</dbReference>
<sequence>MDGYELMTEHFRKFSYRELVVATGNFKEELGKGGSGVVYRGVLDNKRVVAVKRLTNAMEAEECFQAEMSVIGRINHINLVRTWGFCSEGIHRLMVYAYVENESLDKHLFESIDAKILLRWSQRFAIALGTARGLAYLHHECLEWVVHCDVKPENILLTQDFEVKIADFGLAKLSKRDCSALQISHMRGTVGYMAPEWALNLPINAKVDVFSYGIVLLEIVMGTRISSQTTAEGERLGLAQIVEALQQVVACGDVTRIVDAKLHGQFNHVQAMEMVKISLSCIGERNKRPTMDGIIRALMTCAYED</sequence>
<evidence type="ECO:0000256" key="11">
    <source>
        <dbReference type="ARBA" id="ARBA00022989"/>
    </source>
</evidence>
<keyword evidence="11" id="KW-1133">Transmembrane helix</keyword>
<dbReference type="SMART" id="SM00220">
    <property type="entry name" value="S_TKc"/>
    <property type="match status" value="1"/>
</dbReference>
<dbReference type="InterPro" id="IPR008271">
    <property type="entry name" value="Ser/Thr_kinase_AS"/>
</dbReference>
<comment type="caution">
    <text evidence="21">The sequence shown here is derived from an EMBL/GenBank/DDBJ whole genome shotgun (WGS) entry which is preliminary data.</text>
</comment>
<evidence type="ECO:0000313" key="22">
    <source>
        <dbReference type="Proteomes" id="UP000729402"/>
    </source>
</evidence>
<dbReference type="GO" id="GO:0016020">
    <property type="term" value="C:membrane"/>
    <property type="evidence" value="ECO:0007669"/>
    <property type="project" value="UniProtKB-SubCell"/>
</dbReference>
<name>A0A8J5SH82_ZIZPA</name>
<keyword evidence="3 19" id="KW-0723">Serine/threonine-protein kinase</keyword>
<dbReference type="PANTHER" id="PTHR47974:SF15">
    <property type="entry name" value="RECEPTOR-LIKE SERINE_THREONINE-PROTEIN KINASE"/>
    <property type="match status" value="1"/>
</dbReference>
<evidence type="ECO:0000256" key="2">
    <source>
        <dbReference type="ARBA" id="ARBA00012513"/>
    </source>
</evidence>
<gene>
    <name evidence="21" type="ORF">GUJ93_ZPchr0001g30431</name>
</gene>
<reference evidence="21" key="2">
    <citation type="submission" date="2021-02" db="EMBL/GenBank/DDBJ databases">
        <authorList>
            <person name="Kimball J.A."/>
            <person name="Haas M.W."/>
            <person name="Macchietto M."/>
            <person name="Kono T."/>
            <person name="Duquette J."/>
            <person name="Shao M."/>
        </authorList>
    </citation>
    <scope>NUCLEOTIDE SEQUENCE</scope>
    <source>
        <tissue evidence="21">Fresh leaf tissue</tissue>
    </source>
</reference>
<comment type="similarity">
    <text evidence="19">Belongs to the protein kinase superfamily.</text>
</comment>
<dbReference type="OrthoDB" id="5857966at2759"/>
<evidence type="ECO:0000256" key="1">
    <source>
        <dbReference type="ARBA" id="ARBA00004479"/>
    </source>
</evidence>
<comment type="subcellular location">
    <subcellularLocation>
        <location evidence="1">Membrane</location>
        <topology evidence="1">Single-pass type I membrane protein</topology>
    </subcellularLocation>
</comment>
<keyword evidence="14" id="KW-0675">Receptor</keyword>
<dbReference type="EC" id="2.7.11.1" evidence="2"/>
<dbReference type="GO" id="GO:0004674">
    <property type="term" value="F:protein serine/threonine kinase activity"/>
    <property type="evidence" value="ECO:0007669"/>
    <property type="project" value="UniProtKB-KW"/>
</dbReference>
<evidence type="ECO:0000313" key="21">
    <source>
        <dbReference type="EMBL" id="KAG8055914.1"/>
    </source>
</evidence>
<feature type="binding site" evidence="18">
    <location>
        <position position="52"/>
    </location>
    <ligand>
        <name>ATP</name>
        <dbReference type="ChEBI" id="CHEBI:30616"/>
    </ligand>
</feature>
<keyword evidence="10 18" id="KW-0067">ATP-binding</keyword>
<evidence type="ECO:0000256" key="18">
    <source>
        <dbReference type="PROSITE-ProRule" id="PRU10141"/>
    </source>
</evidence>
<evidence type="ECO:0000256" key="6">
    <source>
        <dbReference type="ARBA" id="ARBA00022692"/>
    </source>
</evidence>
<organism evidence="21 22">
    <name type="scientific">Zizania palustris</name>
    <name type="common">Northern wild rice</name>
    <dbReference type="NCBI Taxonomy" id="103762"/>
    <lineage>
        <taxon>Eukaryota</taxon>
        <taxon>Viridiplantae</taxon>
        <taxon>Streptophyta</taxon>
        <taxon>Embryophyta</taxon>
        <taxon>Tracheophyta</taxon>
        <taxon>Spermatophyta</taxon>
        <taxon>Magnoliopsida</taxon>
        <taxon>Liliopsida</taxon>
        <taxon>Poales</taxon>
        <taxon>Poaceae</taxon>
        <taxon>BOP clade</taxon>
        <taxon>Oryzoideae</taxon>
        <taxon>Oryzeae</taxon>
        <taxon>Zizaniinae</taxon>
        <taxon>Zizania</taxon>
    </lineage>
</organism>
<feature type="domain" description="Protein kinase" evidence="20">
    <location>
        <begin position="24"/>
        <end position="305"/>
    </location>
</feature>
<evidence type="ECO:0000256" key="7">
    <source>
        <dbReference type="ARBA" id="ARBA00022729"/>
    </source>
</evidence>
<keyword evidence="7" id="KW-0732">Signal</keyword>
<dbReference type="FunFam" id="1.10.510.10:FF:000302">
    <property type="entry name" value="Serine/threonine-protein kinase"/>
    <property type="match status" value="1"/>
</dbReference>
<evidence type="ECO:0000259" key="20">
    <source>
        <dbReference type="PROSITE" id="PS50011"/>
    </source>
</evidence>